<dbReference type="AlphaFoldDB" id="A0A0C3JEZ8"/>
<dbReference type="GO" id="GO:0003676">
    <property type="term" value="F:nucleic acid binding"/>
    <property type="evidence" value="ECO:0007669"/>
    <property type="project" value="InterPro"/>
</dbReference>
<reference evidence="3" key="2">
    <citation type="submission" date="2015-01" db="EMBL/GenBank/DDBJ databases">
        <title>Evolutionary Origins and Diversification of the Mycorrhizal Mutualists.</title>
        <authorList>
            <consortium name="DOE Joint Genome Institute"/>
            <consortium name="Mycorrhizal Genomics Consortium"/>
            <person name="Kohler A."/>
            <person name="Kuo A."/>
            <person name="Nagy L.G."/>
            <person name="Floudas D."/>
            <person name="Copeland A."/>
            <person name="Barry K.W."/>
            <person name="Cichocki N."/>
            <person name="Veneault-Fourrey C."/>
            <person name="LaButti K."/>
            <person name="Lindquist E.A."/>
            <person name="Lipzen A."/>
            <person name="Lundell T."/>
            <person name="Morin E."/>
            <person name="Murat C."/>
            <person name="Riley R."/>
            <person name="Ohm R."/>
            <person name="Sun H."/>
            <person name="Tunlid A."/>
            <person name="Henrissat B."/>
            <person name="Grigoriev I.V."/>
            <person name="Hibbett D.S."/>
            <person name="Martin F."/>
        </authorList>
    </citation>
    <scope>NUCLEOTIDE SEQUENCE [LARGE SCALE GENOMIC DNA]</scope>
    <source>
        <strain evidence="3">Marx 270</strain>
    </source>
</reference>
<reference evidence="2 3" key="1">
    <citation type="submission" date="2014-04" db="EMBL/GenBank/DDBJ databases">
        <authorList>
            <consortium name="DOE Joint Genome Institute"/>
            <person name="Kuo A."/>
            <person name="Kohler A."/>
            <person name="Costa M.D."/>
            <person name="Nagy L.G."/>
            <person name="Floudas D."/>
            <person name="Copeland A."/>
            <person name="Barry K.W."/>
            <person name="Cichocki N."/>
            <person name="Veneault-Fourrey C."/>
            <person name="LaButti K."/>
            <person name="Lindquist E.A."/>
            <person name="Lipzen A."/>
            <person name="Lundell T."/>
            <person name="Morin E."/>
            <person name="Murat C."/>
            <person name="Sun H."/>
            <person name="Tunlid A."/>
            <person name="Henrissat B."/>
            <person name="Grigoriev I.V."/>
            <person name="Hibbett D.S."/>
            <person name="Martin F."/>
            <person name="Nordberg H.P."/>
            <person name="Cantor M.N."/>
            <person name="Hua S.X."/>
        </authorList>
    </citation>
    <scope>NUCLEOTIDE SEQUENCE [LARGE SCALE GENOMIC DNA]</scope>
    <source>
        <strain evidence="2 3">Marx 270</strain>
    </source>
</reference>
<accession>A0A0C3JEZ8</accession>
<dbReference type="InParanoid" id="A0A0C3JEZ8"/>
<dbReference type="HOGENOM" id="CLU_013929_2_2_1"/>
<feature type="domain" description="DDE-1" evidence="1">
    <location>
        <begin position="93"/>
        <end position="139"/>
    </location>
</feature>
<evidence type="ECO:0000313" key="2">
    <source>
        <dbReference type="EMBL" id="KIO07658.1"/>
    </source>
</evidence>
<name>A0A0C3JEZ8_PISTI</name>
<gene>
    <name evidence="2" type="ORF">M404DRAFT_103207</name>
</gene>
<dbReference type="Pfam" id="PF03184">
    <property type="entry name" value="DDE_1"/>
    <property type="match status" value="1"/>
</dbReference>
<sequence length="223" mass="24655">MLMKFVEPTLVQSFQKLTLEKFDIEQHNIYGVDEMGCQPAGGEQEYVIGAWKTGPQYQQRGGSCENITVIVTICADGTATSPAVIFKELSLGYSKKGWTNGEIGVAWMEEFNKQTSQKAAGKYCLLLVDGHNSHYTRGFLDDARDEWEQSTGQSISKKNFLAVYGPAHLKTLTCKNILAAFRKTGVWPFNPHVITSNMMAPSKETSIQGSLPVEPVMPIKLVA</sequence>
<keyword evidence="3" id="KW-1185">Reference proteome</keyword>
<dbReference type="InterPro" id="IPR004875">
    <property type="entry name" value="DDE_SF_endonuclease_dom"/>
</dbReference>
<dbReference type="Proteomes" id="UP000054217">
    <property type="component" value="Unassembled WGS sequence"/>
</dbReference>
<dbReference type="OrthoDB" id="3238847at2759"/>
<proteinExistence type="predicted"/>
<feature type="non-terminal residue" evidence="2">
    <location>
        <position position="223"/>
    </location>
</feature>
<dbReference type="EMBL" id="KN831959">
    <property type="protein sequence ID" value="KIO07658.1"/>
    <property type="molecule type" value="Genomic_DNA"/>
</dbReference>
<evidence type="ECO:0000313" key="3">
    <source>
        <dbReference type="Proteomes" id="UP000054217"/>
    </source>
</evidence>
<organism evidence="2 3">
    <name type="scientific">Pisolithus tinctorius Marx 270</name>
    <dbReference type="NCBI Taxonomy" id="870435"/>
    <lineage>
        <taxon>Eukaryota</taxon>
        <taxon>Fungi</taxon>
        <taxon>Dikarya</taxon>
        <taxon>Basidiomycota</taxon>
        <taxon>Agaricomycotina</taxon>
        <taxon>Agaricomycetes</taxon>
        <taxon>Agaricomycetidae</taxon>
        <taxon>Boletales</taxon>
        <taxon>Sclerodermatineae</taxon>
        <taxon>Pisolithaceae</taxon>
        <taxon>Pisolithus</taxon>
    </lineage>
</organism>
<evidence type="ECO:0000259" key="1">
    <source>
        <dbReference type="Pfam" id="PF03184"/>
    </source>
</evidence>
<protein>
    <recommendedName>
        <fullName evidence="1">DDE-1 domain-containing protein</fullName>
    </recommendedName>
</protein>
<dbReference type="STRING" id="870435.A0A0C3JEZ8"/>